<evidence type="ECO:0000313" key="3">
    <source>
        <dbReference type="EMBL" id="TPX75202.1"/>
    </source>
</evidence>
<evidence type="ECO:0000313" key="4">
    <source>
        <dbReference type="Proteomes" id="UP000320333"/>
    </source>
</evidence>
<keyword evidence="1" id="KW-0560">Oxidoreductase</keyword>
<dbReference type="InterPro" id="IPR036291">
    <property type="entry name" value="NAD(P)-bd_dom_sf"/>
</dbReference>
<name>A0A507FGD7_9FUNG</name>
<dbReference type="EMBL" id="QEAP01000090">
    <property type="protein sequence ID" value="TPX75202.1"/>
    <property type="molecule type" value="Genomic_DNA"/>
</dbReference>
<dbReference type="AlphaFoldDB" id="A0A507FGD7"/>
<keyword evidence="2" id="KW-0732">Signal</keyword>
<evidence type="ECO:0008006" key="5">
    <source>
        <dbReference type="Google" id="ProtNLM"/>
    </source>
</evidence>
<proteinExistence type="predicted"/>
<comment type="caution">
    <text evidence="3">The sequence shown here is derived from an EMBL/GenBank/DDBJ whole genome shotgun (WGS) entry which is preliminary data.</text>
</comment>
<feature type="signal peptide" evidence="2">
    <location>
        <begin position="1"/>
        <end position="15"/>
    </location>
</feature>
<feature type="chain" id="PRO_5021354761" description="Ketoreductase (KR) domain-containing protein" evidence="2">
    <location>
        <begin position="16"/>
        <end position="328"/>
    </location>
</feature>
<gene>
    <name evidence="3" type="ORF">CcCBS67573_g03519</name>
</gene>
<accession>A0A507FGD7</accession>
<dbReference type="Proteomes" id="UP000320333">
    <property type="component" value="Unassembled WGS sequence"/>
</dbReference>
<sequence>MSALLKFLYSQLLVSLPVPQHDFTGQTVVIVGANIGLGLEAARHVARLKAGHLVLAVRTQSRGETAKKDIVASTGIHPDAVSVRIVDLSSNKSVLAFTQAIHAEFKQVHALLLNASVLPFVFETNEDGVELGVATNVIGTFLLAVLMLPLLRASATATRAAHLSIVSSEVHAFTTLGEKRHPHIFNALNVNSADFQRFQERYFVTKLMQVFIARELAQHVDRDHVVVNFLNPGLCHSNLTSPATGWGSFALEAVKNLFARSTEAGSRTLVHALSAGTESHGQYLSDCKVEPPAVFVTSAEGVQVQQRLWDELTEILENVRPGILKNIA</sequence>
<dbReference type="PANTHER" id="PTHR43157">
    <property type="entry name" value="PHOSPHATIDYLINOSITOL-GLYCAN BIOSYNTHESIS CLASS F PROTEIN-RELATED"/>
    <property type="match status" value="1"/>
</dbReference>
<reference evidence="3 4" key="1">
    <citation type="journal article" date="2019" name="Sci. Rep.">
        <title>Comparative genomics of chytrid fungi reveal insights into the obligate biotrophic and pathogenic lifestyle of Synchytrium endobioticum.</title>
        <authorList>
            <person name="van de Vossenberg B.T.L.H."/>
            <person name="Warris S."/>
            <person name="Nguyen H.D.T."/>
            <person name="van Gent-Pelzer M.P.E."/>
            <person name="Joly D.L."/>
            <person name="van de Geest H.C."/>
            <person name="Bonants P.J.M."/>
            <person name="Smith D.S."/>
            <person name="Levesque C.A."/>
            <person name="van der Lee T.A.J."/>
        </authorList>
    </citation>
    <scope>NUCLEOTIDE SEQUENCE [LARGE SCALE GENOMIC DNA]</scope>
    <source>
        <strain evidence="3 4">CBS 675.73</strain>
    </source>
</reference>
<dbReference type="InterPro" id="IPR002347">
    <property type="entry name" value="SDR_fam"/>
</dbReference>
<dbReference type="GO" id="GO:0016491">
    <property type="term" value="F:oxidoreductase activity"/>
    <property type="evidence" value="ECO:0007669"/>
    <property type="project" value="UniProtKB-KW"/>
</dbReference>
<evidence type="ECO:0000256" key="2">
    <source>
        <dbReference type="SAM" id="SignalP"/>
    </source>
</evidence>
<dbReference type="STRING" id="246404.A0A507FGD7"/>
<organism evidence="3 4">
    <name type="scientific">Chytriomyces confervae</name>
    <dbReference type="NCBI Taxonomy" id="246404"/>
    <lineage>
        <taxon>Eukaryota</taxon>
        <taxon>Fungi</taxon>
        <taxon>Fungi incertae sedis</taxon>
        <taxon>Chytridiomycota</taxon>
        <taxon>Chytridiomycota incertae sedis</taxon>
        <taxon>Chytridiomycetes</taxon>
        <taxon>Chytridiales</taxon>
        <taxon>Chytriomycetaceae</taxon>
        <taxon>Chytriomyces</taxon>
    </lineage>
</organism>
<keyword evidence="4" id="KW-1185">Reference proteome</keyword>
<dbReference type="Gene3D" id="3.40.50.720">
    <property type="entry name" value="NAD(P)-binding Rossmann-like Domain"/>
    <property type="match status" value="1"/>
</dbReference>
<evidence type="ECO:0000256" key="1">
    <source>
        <dbReference type="ARBA" id="ARBA00023002"/>
    </source>
</evidence>
<protein>
    <recommendedName>
        <fullName evidence="5">Ketoreductase (KR) domain-containing protein</fullName>
    </recommendedName>
</protein>
<dbReference type="SUPFAM" id="SSF51735">
    <property type="entry name" value="NAD(P)-binding Rossmann-fold domains"/>
    <property type="match status" value="1"/>
</dbReference>
<dbReference type="Pfam" id="PF00106">
    <property type="entry name" value="adh_short"/>
    <property type="match status" value="1"/>
</dbReference>
<dbReference type="PANTHER" id="PTHR43157:SF31">
    <property type="entry name" value="PHOSPHATIDYLINOSITOL-GLYCAN BIOSYNTHESIS CLASS F PROTEIN"/>
    <property type="match status" value="1"/>
</dbReference>
<dbReference type="OrthoDB" id="542013at2759"/>